<proteinExistence type="predicted"/>
<protein>
    <submittedName>
        <fullName evidence="2">Diacylglyceryl transferase</fullName>
    </submittedName>
</protein>
<accession>A0A3S9SGL5</accession>
<dbReference type="AlphaFoldDB" id="A0A3S9SGL5"/>
<feature type="transmembrane region" description="Helical" evidence="1">
    <location>
        <begin position="75"/>
        <end position="92"/>
    </location>
</feature>
<dbReference type="GO" id="GO:0016740">
    <property type="term" value="F:transferase activity"/>
    <property type="evidence" value="ECO:0007669"/>
    <property type="project" value="UniProtKB-KW"/>
</dbReference>
<reference evidence="2 3" key="1">
    <citation type="submission" date="2018-12" db="EMBL/GenBank/DDBJ databases">
        <title>Genome sequencing of Eikenella corrodens KCOM 3110 (= JS217).</title>
        <authorList>
            <person name="Koo J.-K."/>
            <person name="Park S.-N."/>
            <person name="Lim Y.K."/>
        </authorList>
    </citation>
    <scope>NUCLEOTIDE SEQUENCE [LARGE SCALE GENOMIC DNA]</scope>
    <source>
        <strain evidence="2 3">KCOM 3110</strain>
    </source>
</reference>
<evidence type="ECO:0000313" key="2">
    <source>
        <dbReference type="EMBL" id="AZR58619.1"/>
    </source>
</evidence>
<evidence type="ECO:0000313" key="3">
    <source>
        <dbReference type="Proteomes" id="UP000282435"/>
    </source>
</evidence>
<dbReference type="EMBL" id="CP034670">
    <property type="protein sequence ID" value="AZR58619.1"/>
    <property type="molecule type" value="Genomic_DNA"/>
</dbReference>
<keyword evidence="1" id="KW-1133">Transmembrane helix</keyword>
<name>A0A3S9SGL5_EIKCO</name>
<feature type="transmembrane region" description="Helical" evidence="1">
    <location>
        <begin position="21"/>
        <end position="39"/>
    </location>
</feature>
<sequence>MLMAFVLGFWCLWMGDREPSVLLEGLFFAIIAIVANSFMQWKVPDPTTVWTLQWGLVWVWAAVMMYLVDKFGTNLGVRLAVAVVAGGGYFWLEQNGCSLAAGWLGVQAECVQKAAVTASQFK</sequence>
<keyword evidence="1" id="KW-0472">Membrane</keyword>
<keyword evidence="1" id="KW-0812">Transmembrane</keyword>
<dbReference type="Proteomes" id="UP000282435">
    <property type="component" value="Chromosome"/>
</dbReference>
<gene>
    <name evidence="2" type="ORF">ELB75_00295</name>
</gene>
<dbReference type="OrthoDB" id="8611558at2"/>
<organism evidence="2 3">
    <name type="scientific">Eikenella corrodens</name>
    <dbReference type="NCBI Taxonomy" id="539"/>
    <lineage>
        <taxon>Bacteria</taxon>
        <taxon>Pseudomonadati</taxon>
        <taxon>Pseudomonadota</taxon>
        <taxon>Betaproteobacteria</taxon>
        <taxon>Neisseriales</taxon>
        <taxon>Neisseriaceae</taxon>
        <taxon>Eikenella</taxon>
    </lineage>
</organism>
<dbReference type="RefSeq" id="WP_126982189.1">
    <property type="nucleotide sequence ID" value="NZ_CP034670.1"/>
</dbReference>
<feature type="transmembrane region" description="Helical" evidence="1">
    <location>
        <begin position="51"/>
        <end position="68"/>
    </location>
</feature>
<keyword evidence="2" id="KW-0808">Transferase</keyword>
<evidence type="ECO:0000256" key="1">
    <source>
        <dbReference type="SAM" id="Phobius"/>
    </source>
</evidence>